<dbReference type="Pfam" id="PF01883">
    <property type="entry name" value="FeS_assembly_P"/>
    <property type="match status" value="1"/>
</dbReference>
<sequence>MNEATVRSALNAIVDPCSATAGMPAGLVDMGLVRSLEVRDGSGGAVVRVGIGVTEPGCLMGVPFAREAEKRLGGLPGMVGVEVILDHAHDWEPQDMSPQYRKRHEDQRAVRRRALRLRLDTNGGAQSGAGTGGGPQASATDRGAGGAKGDGRGV</sequence>
<evidence type="ECO:0000313" key="3">
    <source>
        <dbReference type="EMBL" id="CAA9273017.1"/>
    </source>
</evidence>
<organism evidence="3">
    <name type="scientific">uncultured Arthrobacter sp</name>
    <dbReference type="NCBI Taxonomy" id="114050"/>
    <lineage>
        <taxon>Bacteria</taxon>
        <taxon>Bacillati</taxon>
        <taxon>Actinomycetota</taxon>
        <taxon>Actinomycetes</taxon>
        <taxon>Micrococcales</taxon>
        <taxon>Micrococcaceae</taxon>
        <taxon>Arthrobacter</taxon>
        <taxon>environmental samples</taxon>
    </lineage>
</organism>
<dbReference type="PANTHER" id="PTHR42831">
    <property type="entry name" value="FE-S PROTEIN MATURATION AUXILIARY FACTOR YITW"/>
    <property type="match status" value="1"/>
</dbReference>
<feature type="domain" description="MIP18 family-like" evidence="2">
    <location>
        <begin position="3"/>
        <end position="83"/>
    </location>
</feature>
<dbReference type="InterPro" id="IPR052339">
    <property type="entry name" value="Fe-S_Maturation_MIP18"/>
</dbReference>
<dbReference type="EMBL" id="CADCTE010000183">
    <property type="protein sequence ID" value="CAA9273017.1"/>
    <property type="molecule type" value="Genomic_DNA"/>
</dbReference>
<dbReference type="PANTHER" id="PTHR42831:SF1">
    <property type="entry name" value="FE-S PROTEIN MATURATION AUXILIARY FACTOR YITW"/>
    <property type="match status" value="1"/>
</dbReference>
<reference evidence="3" key="1">
    <citation type="submission" date="2020-02" db="EMBL/GenBank/DDBJ databases">
        <authorList>
            <person name="Meier V. D."/>
        </authorList>
    </citation>
    <scope>NUCLEOTIDE SEQUENCE</scope>
    <source>
        <strain evidence="3">AVDCRST_MAG83</strain>
    </source>
</reference>
<dbReference type="InterPro" id="IPR002744">
    <property type="entry name" value="MIP18-like"/>
</dbReference>
<evidence type="ECO:0000256" key="1">
    <source>
        <dbReference type="SAM" id="MobiDB-lite"/>
    </source>
</evidence>
<gene>
    <name evidence="3" type="ORF">AVDCRST_MAG83-3388</name>
</gene>
<proteinExistence type="predicted"/>
<dbReference type="SUPFAM" id="SSF117916">
    <property type="entry name" value="Fe-S cluster assembly (FSCA) domain-like"/>
    <property type="match status" value="1"/>
</dbReference>
<feature type="compositionally biased region" description="Gly residues" evidence="1">
    <location>
        <begin position="125"/>
        <end position="135"/>
    </location>
</feature>
<protein>
    <recommendedName>
        <fullName evidence="2">MIP18 family-like domain-containing protein</fullName>
    </recommendedName>
</protein>
<dbReference type="RefSeq" id="WP_294570051.1">
    <property type="nucleotide sequence ID" value="NZ_CADCTE010000183.1"/>
</dbReference>
<feature type="region of interest" description="Disordered" evidence="1">
    <location>
        <begin position="116"/>
        <end position="154"/>
    </location>
</feature>
<name>A0A6J4J7Q3_9MICC</name>
<dbReference type="AlphaFoldDB" id="A0A6J4J7Q3"/>
<accession>A0A6J4J7Q3</accession>
<dbReference type="InterPro" id="IPR034904">
    <property type="entry name" value="FSCA_dom_sf"/>
</dbReference>
<dbReference type="Gene3D" id="3.30.300.130">
    <property type="entry name" value="Fe-S cluster assembly (FSCA)"/>
    <property type="match status" value="1"/>
</dbReference>
<evidence type="ECO:0000259" key="2">
    <source>
        <dbReference type="Pfam" id="PF01883"/>
    </source>
</evidence>